<dbReference type="GO" id="GO:0005634">
    <property type="term" value="C:nucleus"/>
    <property type="evidence" value="ECO:0007669"/>
    <property type="project" value="UniProtKB-SubCell"/>
</dbReference>
<evidence type="ECO:0000256" key="9">
    <source>
        <dbReference type="ARBA" id="ARBA00022723"/>
    </source>
</evidence>
<evidence type="ECO:0000256" key="15">
    <source>
        <dbReference type="ARBA" id="ARBA00023098"/>
    </source>
</evidence>
<dbReference type="SUPFAM" id="SSF48371">
    <property type="entry name" value="ARM repeat"/>
    <property type="match status" value="1"/>
</dbReference>
<dbReference type="PIRSF" id="PIRSF017127">
    <property type="entry name" value="Condensin_D2"/>
    <property type="match status" value="1"/>
</dbReference>
<dbReference type="InterPro" id="IPR007673">
    <property type="entry name" value="Condensin_cplx_su1"/>
</dbReference>
<feature type="coiled-coil region" evidence="20">
    <location>
        <begin position="402"/>
        <end position="429"/>
    </location>
</feature>
<accession>A0A1A9WR39</accession>
<evidence type="ECO:0000256" key="17">
    <source>
        <dbReference type="ARBA" id="ARBA00023242"/>
    </source>
</evidence>
<evidence type="ECO:0000313" key="24">
    <source>
        <dbReference type="EnsemblMetazoa" id="GBRI029044-PA"/>
    </source>
</evidence>
<dbReference type="InterPro" id="IPR016090">
    <property type="entry name" value="PLA2-like_dom"/>
</dbReference>
<dbReference type="GO" id="GO:0042393">
    <property type="term" value="F:histone binding"/>
    <property type="evidence" value="ECO:0007669"/>
    <property type="project" value="TreeGrafter"/>
</dbReference>
<keyword evidence="9" id="KW-0479">Metal-binding</keyword>
<evidence type="ECO:0000256" key="18">
    <source>
        <dbReference type="ARBA" id="ARBA00023306"/>
    </source>
</evidence>
<evidence type="ECO:0000256" key="8">
    <source>
        <dbReference type="ARBA" id="ARBA00022618"/>
    </source>
</evidence>
<dbReference type="GO" id="GO:0050482">
    <property type="term" value="P:arachidonate secretion"/>
    <property type="evidence" value="ECO:0007669"/>
    <property type="project" value="InterPro"/>
</dbReference>
<dbReference type="Proteomes" id="UP000091820">
    <property type="component" value="Unassembled WGS sequence"/>
</dbReference>
<evidence type="ECO:0000256" key="6">
    <source>
        <dbReference type="ARBA" id="ARBA00022454"/>
    </source>
</evidence>
<dbReference type="CDD" id="cd04704">
    <property type="entry name" value="PLA2_bee_venom_like"/>
    <property type="match status" value="1"/>
</dbReference>
<evidence type="ECO:0000256" key="4">
    <source>
        <dbReference type="ARBA" id="ARBA00004613"/>
    </source>
</evidence>
<keyword evidence="15" id="KW-0443">Lipid metabolism</keyword>
<evidence type="ECO:0000259" key="23">
    <source>
        <dbReference type="Pfam" id="PF12922"/>
    </source>
</evidence>
<evidence type="ECO:0000256" key="12">
    <source>
        <dbReference type="ARBA" id="ARBA00022837"/>
    </source>
</evidence>
<dbReference type="GO" id="GO:0006644">
    <property type="term" value="P:phospholipid metabolic process"/>
    <property type="evidence" value="ECO:0007669"/>
    <property type="project" value="InterPro"/>
</dbReference>
<dbReference type="GO" id="GO:0005576">
    <property type="term" value="C:extracellular region"/>
    <property type="evidence" value="ECO:0007669"/>
    <property type="project" value="UniProtKB-SubCell"/>
</dbReference>
<comment type="function">
    <text evidence="19">Regulatory subunit of the condensin complex, a complex required for conversion of interphase chromatin into mitotic-like condense chromosomes. The condensin complex probably introduces positive supercoils into relaxed DNA in the presence of type I topoisomerases and converts nicked DNA into positive knotted forms in the presence of type II topoisomerases.</text>
</comment>
<dbReference type="Pfam" id="PF12922">
    <property type="entry name" value="Cnd1_N"/>
    <property type="match status" value="1"/>
</dbReference>
<evidence type="ECO:0000256" key="11">
    <source>
        <dbReference type="ARBA" id="ARBA00022801"/>
    </source>
</evidence>
<keyword evidence="14 19" id="KW-0226">DNA condensation</keyword>
<evidence type="ECO:0000256" key="20">
    <source>
        <dbReference type="SAM" id="Coils"/>
    </source>
</evidence>
<reference evidence="25" key="1">
    <citation type="submission" date="2014-03" db="EMBL/GenBank/DDBJ databases">
        <authorList>
            <person name="Aksoy S."/>
            <person name="Warren W."/>
            <person name="Wilson R.K."/>
        </authorList>
    </citation>
    <scope>NUCLEOTIDE SEQUENCE [LARGE SCALE GENOMIC DNA]</scope>
    <source>
        <strain evidence="25">IAEA</strain>
    </source>
</reference>
<dbReference type="InterPro" id="IPR036444">
    <property type="entry name" value="PLipase_A2_dom_sf"/>
</dbReference>
<name>A0A1A9WR39_9MUSC</name>
<dbReference type="GO" id="GO:0051301">
    <property type="term" value="P:cell division"/>
    <property type="evidence" value="ECO:0007669"/>
    <property type="project" value="UniProtKB-KW"/>
</dbReference>
<keyword evidence="7" id="KW-0964">Secreted</keyword>
<dbReference type="InterPro" id="IPR011989">
    <property type="entry name" value="ARM-like"/>
</dbReference>
<dbReference type="EnsemblMetazoa" id="GBRI029044-RA">
    <property type="protein sequence ID" value="GBRI029044-PA"/>
    <property type="gene ID" value="GBRI029044"/>
</dbReference>
<dbReference type="GO" id="GO:0010032">
    <property type="term" value="P:meiotic chromosome condensation"/>
    <property type="evidence" value="ECO:0007669"/>
    <property type="project" value="TreeGrafter"/>
</dbReference>
<dbReference type="GO" id="GO:0000779">
    <property type="term" value="C:condensed chromosome, centromeric region"/>
    <property type="evidence" value="ECO:0007669"/>
    <property type="project" value="TreeGrafter"/>
</dbReference>
<dbReference type="Gene3D" id="1.25.10.10">
    <property type="entry name" value="Leucine-rich Repeat Variant"/>
    <property type="match status" value="2"/>
</dbReference>
<evidence type="ECO:0000313" key="25">
    <source>
        <dbReference type="Proteomes" id="UP000091820"/>
    </source>
</evidence>
<evidence type="ECO:0000256" key="2">
    <source>
        <dbReference type="ARBA" id="ARBA00004123"/>
    </source>
</evidence>
<keyword evidence="11" id="KW-0378">Hydrolase</keyword>
<comment type="cofactor">
    <cofactor evidence="1">
        <name>Ca(2+)</name>
        <dbReference type="ChEBI" id="CHEBI:29108"/>
    </cofactor>
</comment>
<dbReference type="InterPro" id="IPR033113">
    <property type="entry name" value="PLA2_histidine"/>
</dbReference>
<evidence type="ECO:0000256" key="5">
    <source>
        <dbReference type="ARBA" id="ARBA00009606"/>
    </source>
</evidence>
<organism evidence="24 25">
    <name type="scientific">Glossina brevipalpis</name>
    <dbReference type="NCBI Taxonomy" id="37001"/>
    <lineage>
        <taxon>Eukaryota</taxon>
        <taxon>Metazoa</taxon>
        <taxon>Ecdysozoa</taxon>
        <taxon>Arthropoda</taxon>
        <taxon>Hexapoda</taxon>
        <taxon>Insecta</taxon>
        <taxon>Pterygota</taxon>
        <taxon>Neoptera</taxon>
        <taxon>Endopterygota</taxon>
        <taxon>Diptera</taxon>
        <taxon>Brachycera</taxon>
        <taxon>Muscomorpha</taxon>
        <taxon>Hippoboscoidea</taxon>
        <taxon>Glossinidae</taxon>
        <taxon>Glossina</taxon>
    </lineage>
</organism>
<dbReference type="GO" id="GO:0007076">
    <property type="term" value="P:mitotic chromosome condensation"/>
    <property type="evidence" value="ECO:0007669"/>
    <property type="project" value="InterPro"/>
</dbReference>
<evidence type="ECO:0000256" key="14">
    <source>
        <dbReference type="ARBA" id="ARBA00023067"/>
    </source>
</evidence>
<evidence type="ECO:0000256" key="10">
    <source>
        <dbReference type="ARBA" id="ARBA00022776"/>
    </source>
</evidence>
<keyword evidence="8 19" id="KW-0132">Cell division</keyword>
<dbReference type="GO" id="GO:0046872">
    <property type="term" value="F:metal ion binding"/>
    <property type="evidence" value="ECO:0007669"/>
    <property type="project" value="UniProtKB-KW"/>
</dbReference>
<keyword evidence="17" id="KW-0539">Nucleus</keyword>
<evidence type="ECO:0000256" key="7">
    <source>
        <dbReference type="ARBA" id="ARBA00022525"/>
    </source>
</evidence>
<keyword evidence="16" id="KW-1015">Disulfide bond</keyword>
<dbReference type="InterPro" id="IPR026971">
    <property type="entry name" value="CND1/NCAPD3"/>
</dbReference>
<keyword evidence="6" id="KW-0158">Chromosome</keyword>
<comment type="similarity">
    <text evidence="5 19">Belongs to the CND1 (condensin subunit 1) family.</text>
</comment>
<keyword evidence="13" id="KW-0442">Lipid degradation</keyword>
<dbReference type="PANTHER" id="PTHR14222">
    <property type="entry name" value="CONDENSIN"/>
    <property type="match status" value="1"/>
</dbReference>
<dbReference type="FunFam" id="1.20.90.10:FF:000002">
    <property type="entry name" value="Phospholipase A2 group III"/>
    <property type="match status" value="1"/>
</dbReference>
<sequence length="1292" mass="149255">MDFEFSLPLRSADLLHSVGNSYYVKHSYTQQEISENLKVCNQMLIDGDLFYLYDYFDTYYAVIENKNMDMTAVKNLMRAFDLLYQTVSRFSNYLATFFGFNELPSPQQRTVHLNLTKMSLYLLVNAVHKIDGNIARLRKEQENKGRKGYKHLEILEEYFDWDVKRVKFLRQLFNIMQYPLEKLWNPPLAEESFVNMLCEVCYRTLELLHVRNNNFYVAEIVFQILGTAIKHYNHGLNFSQRIVQILRTVEHAVSCIAYGFNILHEKDFHIFSVFSSIITKIAEALSVDSVNTIVIDNFSKFLTELADIAPKLLIPHLPALGDGLLNSESHVMRSCILHMMGNALVIQFSSQQITEEIKEACDNFLENLLMHINDISAHVRVKALQIWLHLKKEEIIPYCFQLKVLYAAIDRLEDKVSSVRKQASQLIKEFLERNPSGVKVALAKSQEKHFEESVKKEKLPVLVSAERKEEEFEGKWKLVVPKIMPFVEEIAKLNKESPEVQGTYKDLVRSIKTTLFEESFQGTLTLTPSANQVDGDAMLRRPLNGEEQCAYYLDLLKSQIFLCNGYKNTNDFIKFSKAISKAIPKMEDMLLSETKSDVLEAIEFFAAASVFANESIEINMRQILHLVWSSDEEKREAVCDAYKKVLFTTYRTGRAHALHVVQNLSRFLENLEYSDYSAMECLVKKWVHNEIIDGLIIQVLVERFTLKVKGTTENESRLALQLLIMCSYSRSSIIATDISIIESIDLGMRGQQNPRIYSTCLEFLLNFINQSLTISYCKKYETHCNVVQKIDKNSPDVSCGNNVAELINQLCEEVLLRGQNAVTPILLPYVVEICICLLENHDSTLQEVASLALIRFMCLSSRVCEFYMPFLMNILTCTRNIKIKRYIMIGLSELTFRFPNIVEPWADHFFSTLHDNNTDLRLIAVKILSHLPVKSQLADLAICIVDDDNEIKNITRQFFKEIADKSDILYNELPDIISKLRDTRSNLEEQKYRTVMRYILGLIQKDLQVENLVEKLCLCFPATHGTRRWRDIAYCLSLLSYNEKALKKLIDNMQHFKDKVAIDGIYQSFKLIISNTLDLRRPELKALIAKLESCLNKLEAKFNLVLSSLLVFLERDDKRTVRGFEESIFEDEDIYRIYAPIPPASTSTIVPGTKWCGPGNIAANYNDLGSLREVDMCCRDHDHCEDVIMPDVRSHDLYNSDWFPIMKCSCEQKFINCLQEINSPASNSLGHFYFVGRDKCFQFGHPIVECTKYQQGIVRKRCIVYKVDTYKSKIWQLYNIPFYTSVGEAVNN</sequence>
<evidence type="ECO:0000256" key="19">
    <source>
        <dbReference type="PIRNR" id="PIRNR017127"/>
    </source>
</evidence>
<dbReference type="InterPro" id="IPR024324">
    <property type="entry name" value="Condensin_cplx_su1_N"/>
</dbReference>
<feature type="domain" description="Condensin complex subunit 1 C-terminal" evidence="22">
    <location>
        <begin position="883"/>
        <end position="1037"/>
    </location>
</feature>
<reference evidence="24" key="2">
    <citation type="submission" date="2020-05" db="UniProtKB">
        <authorList>
            <consortium name="EnsemblMetazoa"/>
        </authorList>
    </citation>
    <scope>IDENTIFICATION</scope>
    <source>
        <strain evidence="24">IAEA</strain>
    </source>
</reference>
<dbReference type="VEuPathDB" id="VectorBase:GBRI029044"/>
<feature type="domain" description="Phospholipase A2-like central" evidence="21">
    <location>
        <begin position="1149"/>
        <end position="1242"/>
    </location>
</feature>
<dbReference type="InterPro" id="IPR032682">
    <property type="entry name" value="Cnd1_C"/>
</dbReference>
<keyword evidence="10 19" id="KW-0498">Mitosis</keyword>
<keyword evidence="25" id="KW-1185">Reference proteome</keyword>
<evidence type="ECO:0000256" key="16">
    <source>
        <dbReference type="ARBA" id="ARBA00023157"/>
    </source>
</evidence>
<keyword evidence="20" id="KW-0175">Coiled coil</keyword>
<dbReference type="Pfam" id="PF05826">
    <property type="entry name" value="Phospholip_A2_2"/>
    <property type="match status" value="1"/>
</dbReference>
<proteinExistence type="inferred from homology"/>
<protein>
    <recommendedName>
        <fullName evidence="19">Condensin complex subunit 1</fullName>
    </recommendedName>
</protein>
<evidence type="ECO:0000256" key="3">
    <source>
        <dbReference type="ARBA" id="ARBA00004286"/>
    </source>
</evidence>
<dbReference type="GO" id="GO:0004623">
    <property type="term" value="F:phospholipase A2 activity"/>
    <property type="evidence" value="ECO:0007669"/>
    <property type="project" value="InterPro"/>
</dbReference>
<feature type="domain" description="Condensin complex subunit 1 N-terminal" evidence="23">
    <location>
        <begin position="74"/>
        <end position="238"/>
    </location>
</feature>
<dbReference type="SUPFAM" id="SSF48619">
    <property type="entry name" value="Phospholipase A2, PLA2"/>
    <property type="match status" value="1"/>
</dbReference>
<evidence type="ECO:0000256" key="1">
    <source>
        <dbReference type="ARBA" id="ARBA00001913"/>
    </source>
</evidence>
<comment type="subcellular location">
    <subcellularLocation>
        <location evidence="3">Chromosome</location>
    </subcellularLocation>
    <subcellularLocation>
        <location evidence="2">Nucleus</location>
    </subcellularLocation>
    <subcellularLocation>
        <location evidence="4">Secreted</location>
    </subcellularLocation>
</comment>
<dbReference type="Pfam" id="PF12717">
    <property type="entry name" value="Cnd1"/>
    <property type="match status" value="1"/>
</dbReference>
<dbReference type="InterPro" id="IPR016024">
    <property type="entry name" value="ARM-type_fold"/>
</dbReference>
<dbReference type="Gene3D" id="1.20.90.10">
    <property type="entry name" value="Phospholipase A2 domain"/>
    <property type="match status" value="1"/>
</dbReference>
<evidence type="ECO:0000259" key="21">
    <source>
        <dbReference type="Pfam" id="PF05826"/>
    </source>
</evidence>
<dbReference type="PANTHER" id="PTHR14222:SF2">
    <property type="entry name" value="CONDENSIN COMPLEX SUBUNIT 1"/>
    <property type="match status" value="1"/>
</dbReference>
<keyword evidence="18 19" id="KW-0131">Cell cycle</keyword>
<dbReference type="STRING" id="37001.A0A1A9WR39"/>
<dbReference type="GO" id="GO:0000796">
    <property type="term" value="C:condensin complex"/>
    <property type="evidence" value="ECO:0007669"/>
    <property type="project" value="TreeGrafter"/>
</dbReference>
<dbReference type="PROSITE" id="PS00118">
    <property type="entry name" value="PA2_HIS"/>
    <property type="match status" value="1"/>
</dbReference>
<keyword evidence="12" id="KW-0106">Calcium</keyword>
<evidence type="ECO:0000256" key="13">
    <source>
        <dbReference type="ARBA" id="ARBA00022963"/>
    </source>
</evidence>
<evidence type="ECO:0000259" key="22">
    <source>
        <dbReference type="Pfam" id="PF12717"/>
    </source>
</evidence>
<dbReference type="GO" id="GO:0016042">
    <property type="term" value="P:lipid catabolic process"/>
    <property type="evidence" value="ECO:0007669"/>
    <property type="project" value="UniProtKB-KW"/>
</dbReference>